<keyword evidence="2" id="KW-1185">Reference proteome</keyword>
<evidence type="ECO:0000313" key="2">
    <source>
        <dbReference type="Proteomes" id="UP000289220"/>
    </source>
</evidence>
<dbReference type="EMBL" id="UXHF01000006">
    <property type="protein sequence ID" value="VDC51420.1"/>
    <property type="molecule type" value="Genomic_DNA"/>
</dbReference>
<gene>
    <name evidence="1" type="ORF">BREV_BREV_00489</name>
</gene>
<dbReference type="AlphaFoldDB" id="A0A7Z9C6S5"/>
<reference evidence="1 2" key="1">
    <citation type="submission" date="2018-11" db="EMBL/GenBank/DDBJ databases">
        <authorList>
            <person name="Peiro R."/>
            <person name="Begona"/>
            <person name="Cbmso G."/>
            <person name="Lopez M."/>
            <person name="Gonzalez S."/>
            <person name="Sacristan E."/>
            <person name="Castillo E."/>
        </authorList>
    </citation>
    <scope>NUCLEOTIDE SEQUENCE [LARGE SCALE GENOMIC DNA]</scope>
    <source>
        <strain evidence="1">Brev_genome</strain>
    </source>
</reference>
<dbReference type="Proteomes" id="UP000289220">
    <property type="component" value="Unassembled WGS sequence"/>
</dbReference>
<protein>
    <submittedName>
        <fullName evidence="1">Uncharacterized protein</fullName>
    </submittedName>
</protein>
<name>A0A7Z9C6S5_9CAUL</name>
<sequence>MTPPLAAARESTDIETLYAKDGVAFTLRFTADGRTLDLTFGGAVVGRLFMRWLTEPPRDGLRVLPLVSAEDPAALEAANAQFEAGECAPGYIHVRLSARGQDVEARLEGRVGMDMAYPDAACERDARGRTTLREYLDLGRAGAREGELEQFVDVARGHELSPVCVESAGEGESAGRETAPPMKPMPPAFGGFDTRFVTWMDGPLAALADPEASRLVANFGNLRAVIEGERG</sequence>
<organism evidence="1 2">
    <name type="scientific">Brevundimonas mediterranea</name>
    <dbReference type="NCBI Taxonomy" id="74329"/>
    <lineage>
        <taxon>Bacteria</taxon>
        <taxon>Pseudomonadati</taxon>
        <taxon>Pseudomonadota</taxon>
        <taxon>Alphaproteobacteria</taxon>
        <taxon>Caulobacterales</taxon>
        <taxon>Caulobacteraceae</taxon>
        <taxon>Brevundimonas</taxon>
    </lineage>
</organism>
<proteinExistence type="predicted"/>
<evidence type="ECO:0000313" key="1">
    <source>
        <dbReference type="EMBL" id="VDC51420.1"/>
    </source>
</evidence>
<accession>A0A7Z9C6S5</accession>
<comment type="caution">
    <text evidence="1">The sequence shown here is derived from an EMBL/GenBank/DDBJ whole genome shotgun (WGS) entry which is preliminary data.</text>
</comment>